<dbReference type="AlphaFoldDB" id="A0A2V0RBU7"/>
<evidence type="ECO:0000313" key="1">
    <source>
        <dbReference type="EMBL" id="GBH22557.1"/>
    </source>
</evidence>
<comment type="caution">
    <text evidence="1">The sequence shown here is derived from an EMBL/GenBank/DDBJ whole genome shotgun (WGS) entry which is preliminary data.</text>
</comment>
<reference evidence="1" key="1">
    <citation type="submission" date="2017-04" db="EMBL/GenBank/DDBJ databases">
        <title>Unveiling RNA virosphere associated with marine microorganisms.</title>
        <authorList>
            <person name="Urayama S."/>
            <person name="Takaki Y."/>
            <person name="Nishi S."/>
            <person name="Yoshida Y."/>
            <person name="Deguchi S."/>
            <person name="Takai K."/>
            <person name="Nunoura T."/>
        </authorList>
    </citation>
    <scope>NUCLEOTIDE SEQUENCE</scope>
</reference>
<dbReference type="EMBL" id="BDQC01000155">
    <property type="protein sequence ID" value="GBH22557.1"/>
    <property type="molecule type" value="Genomic_RNA"/>
</dbReference>
<protein>
    <submittedName>
        <fullName evidence="1">Uncharacterized protein</fullName>
    </submittedName>
</protein>
<accession>A0A2V0RBU7</accession>
<organism evidence="1">
    <name type="scientific">viral metagenome</name>
    <dbReference type="NCBI Taxonomy" id="1070528"/>
    <lineage>
        <taxon>unclassified sequences</taxon>
        <taxon>metagenomes</taxon>
        <taxon>organismal metagenomes</taxon>
    </lineage>
</organism>
<proteinExistence type="predicted"/>
<sequence>MTTRLNAYADKTNNCLFPSDGDKPADEANAQKTLSVILANEGSVRRVRVSHDVAGVMQAGFGPSRLLKLTFSESGTNQRGPANDSRVFCIDQSNYTSTGERAPISLDITNVFAERSEASQAEIDRAKKVVHVVYPGMPVIDAGEFIDTVSCYNDANSNNRSAIVQRLLAVCEASLCGRASAGPFVAVPGGAAYPNNTYLLWPSNIPSGAPPVLPVAVQYTTLMDKIRGMPEKVVTFCPGSALTTRLTTGAMYALFRACKPHCGFANQYSNNAPGLAGKYEGQIYLYFYGNATKRAPAAGPVVPPLAAGGPLNWLNVSAAISAVCDVDGAGSYYEAIINSALLVRFSGPECLHLEVRAEDRFRGTPASNDTLNRLHLLYELLHDLAQAGWGVNFIAIVNAVFAIGAVAGNLVGHPGVPTLGVAAINAAIPGAAAGLPEGFVRMCQSAASFNALTSQMLTSELQAVGPIVQGFNFAAYLTVAVPPAAAPPVVPAAGAAFAGFDYASAYSLMACGVQGSGSQALDSGLTGLFAHLGNKTSVYDRQKATIPRGSPETMMMGIYMPSLLVRCWTDYYVSTLQQCQSTVSQATGFVDLNPPNLDVTDHYGIAVPDITFLRGADALQHVSLCVKQRFHYGGALFNSVGANCNTEECSRLNTWVMPVAFEPNSRRVICGRDWDMPGVMALSPQFLSAARSGDTVLWRAKGLENMRYRDIVGIMVELARYGQARISLAFRIMVAASAINDEPVIALQAVPDVVCGARASDQAPYLPTKVLPGSLFCSLIHVGQLQLVGWQRTMPTLFGGVGLLGRLTGGPDNANAFPTYGAAAAALPVSTSFKAINDTRVFIDRVQPVPVAAPAILGAPTNREVLDWQTTFLNETLQSRPGAWSSECAPFLTPFASKPVWSKLCGVDEVEAKTAVEKMLNSEDLGAPPF</sequence>
<name>A0A2V0RBU7_9ZZZZ</name>